<dbReference type="PANTHER" id="PTHR44757:SF2">
    <property type="entry name" value="BIOFILM ARCHITECTURE MAINTENANCE PROTEIN MBAA"/>
    <property type="match status" value="1"/>
</dbReference>
<reference evidence="3 4" key="1">
    <citation type="submission" date="2021-03" db="EMBL/GenBank/DDBJ databases">
        <title>Genomic Encyclopedia of Type Strains, Phase IV (KMG-IV): sequencing the most valuable type-strain genomes for metagenomic binning, comparative biology and taxonomic classification.</title>
        <authorList>
            <person name="Goeker M."/>
        </authorList>
    </citation>
    <scope>NUCLEOTIDE SEQUENCE [LARGE SCALE GENOMIC DNA]</scope>
    <source>
        <strain evidence="3 4">DSM 24738</strain>
    </source>
</reference>
<sequence>MHTGNTTTDSILTLVSDGVIMMDEKGIVLSVNPAAVSMFGFSSTELIGHSIKFLIPDLFPSHQDGGSKVIGLGRKVTGRRKDGFELSLMITITESHPLNENEKCFIGIIRDVTERKKRQMTWPEKLLELQAILDSFPDLVWVKDLQLRYTYANIQYAAAMNRNIEDILGATDFDLFPEEMAMAIRKHDAKVMKTIDMQYFEEKTIDSNGETSYRKVSKYPIRNEYGNIIGILGVCSDVTEIKRTEDLCIRLGRILDDTLNEIYIFEAAAMRFSHANQSACRNIGYTLEELSQLTLLDLMPGMTVEAIEQLMTPLLEGEEQMIFFESSILRKDGSVYPADVRVQISDSEVPPLFMVIVQDSTARKEAEDALRKAERYLLYSHTAE</sequence>
<dbReference type="PROSITE" id="PS50113">
    <property type="entry name" value="PAC"/>
    <property type="match status" value="2"/>
</dbReference>
<evidence type="ECO:0000313" key="4">
    <source>
        <dbReference type="Proteomes" id="UP001519343"/>
    </source>
</evidence>
<dbReference type="CDD" id="cd00130">
    <property type="entry name" value="PAS"/>
    <property type="match status" value="3"/>
</dbReference>
<dbReference type="PROSITE" id="PS50112">
    <property type="entry name" value="PAS"/>
    <property type="match status" value="1"/>
</dbReference>
<comment type="caution">
    <text evidence="3">The sequence shown here is derived from an EMBL/GenBank/DDBJ whole genome shotgun (WGS) entry which is preliminary data.</text>
</comment>
<dbReference type="SMART" id="SM00091">
    <property type="entry name" value="PAS"/>
    <property type="match status" value="3"/>
</dbReference>
<name>A0ABS4GJ24_9BACL</name>
<feature type="domain" description="PAC" evidence="2">
    <location>
        <begin position="322"/>
        <end position="372"/>
    </location>
</feature>
<dbReference type="InterPro" id="IPR013656">
    <property type="entry name" value="PAS_4"/>
</dbReference>
<evidence type="ECO:0000259" key="2">
    <source>
        <dbReference type="PROSITE" id="PS50113"/>
    </source>
</evidence>
<protein>
    <submittedName>
        <fullName evidence="3">PAS domain S-box-containing protein</fullName>
    </submittedName>
</protein>
<dbReference type="InterPro" id="IPR035965">
    <property type="entry name" value="PAS-like_dom_sf"/>
</dbReference>
<evidence type="ECO:0000259" key="1">
    <source>
        <dbReference type="PROSITE" id="PS50112"/>
    </source>
</evidence>
<feature type="domain" description="PAC" evidence="2">
    <location>
        <begin position="198"/>
        <end position="250"/>
    </location>
</feature>
<dbReference type="Proteomes" id="UP001519343">
    <property type="component" value="Unassembled WGS sequence"/>
</dbReference>
<dbReference type="Pfam" id="PF08448">
    <property type="entry name" value="PAS_4"/>
    <property type="match status" value="2"/>
</dbReference>
<dbReference type="PANTHER" id="PTHR44757">
    <property type="entry name" value="DIGUANYLATE CYCLASE DGCP"/>
    <property type="match status" value="1"/>
</dbReference>
<dbReference type="InterPro" id="IPR000014">
    <property type="entry name" value="PAS"/>
</dbReference>
<proteinExistence type="predicted"/>
<dbReference type="InterPro" id="IPR052155">
    <property type="entry name" value="Biofilm_reg_signaling"/>
</dbReference>
<evidence type="ECO:0000313" key="3">
    <source>
        <dbReference type="EMBL" id="MBP1930246.1"/>
    </source>
</evidence>
<gene>
    <name evidence="3" type="ORF">J2Z37_000233</name>
</gene>
<feature type="domain" description="PAS" evidence="1">
    <location>
        <begin position="4"/>
        <end position="57"/>
    </location>
</feature>
<dbReference type="Gene3D" id="3.30.450.20">
    <property type="entry name" value="PAS domain"/>
    <property type="match status" value="3"/>
</dbReference>
<dbReference type="InterPro" id="IPR000700">
    <property type="entry name" value="PAS-assoc_C"/>
</dbReference>
<keyword evidence="4" id="KW-1185">Reference proteome</keyword>
<organism evidence="3 4">
    <name type="scientific">Ammoniphilus resinae</name>
    <dbReference type="NCBI Taxonomy" id="861532"/>
    <lineage>
        <taxon>Bacteria</taxon>
        <taxon>Bacillati</taxon>
        <taxon>Bacillota</taxon>
        <taxon>Bacilli</taxon>
        <taxon>Bacillales</taxon>
        <taxon>Paenibacillaceae</taxon>
        <taxon>Aneurinibacillus group</taxon>
        <taxon>Ammoniphilus</taxon>
    </lineage>
</organism>
<dbReference type="RefSeq" id="WP_209808105.1">
    <property type="nucleotide sequence ID" value="NZ_JAGGKT010000001.1"/>
</dbReference>
<dbReference type="Pfam" id="PF13426">
    <property type="entry name" value="PAS_9"/>
    <property type="match status" value="1"/>
</dbReference>
<dbReference type="EMBL" id="JAGGKT010000001">
    <property type="protein sequence ID" value="MBP1930246.1"/>
    <property type="molecule type" value="Genomic_DNA"/>
</dbReference>
<dbReference type="SUPFAM" id="SSF55785">
    <property type="entry name" value="PYP-like sensor domain (PAS domain)"/>
    <property type="match status" value="3"/>
</dbReference>
<dbReference type="NCBIfam" id="TIGR00229">
    <property type="entry name" value="sensory_box"/>
    <property type="match status" value="3"/>
</dbReference>
<accession>A0ABS4GJ24</accession>